<evidence type="ECO:0000313" key="15">
    <source>
        <dbReference type="EMBL" id="CAB5055392.1"/>
    </source>
</evidence>
<evidence type="ECO:0000256" key="7">
    <source>
        <dbReference type="ARBA" id="ARBA00022801"/>
    </source>
</evidence>
<dbReference type="PANTHER" id="PTHR30622:SF4">
    <property type="entry name" value="UNDECAPRENYL-DIPHOSPHATASE"/>
    <property type="match status" value="1"/>
</dbReference>
<organism evidence="13">
    <name type="scientific">freshwater metagenome</name>
    <dbReference type="NCBI Taxonomy" id="449393"/>
    <lineage>
        <taxon>unclassified sequences</taxon>
        <taxon>metagenomes</taxon>
        <taxon>ecological metagenomes</taxon>
    </lineage>
</organism>
<dbReference type="EMBL" id="CAFBQL010000002">
    <property type="protein sequence ID" value="CAB5055392.1"/>
    <property type="molecule type" value="Genomic_DNA"/>
</dbReference>
<dbReference type="HAMAP" id="MF_01006">
    <property type="entry name" value="Undec_diphosphatase"/>
    <property type="match status" value="1"/>
</dbReference>
<evidence type="ECO:0000256" key="6">
    <source>
        <dbReference type="ARBA" id="ARBA00022692"/>
    </source>
</evidence>
<dbReference type="GO" id="GO:0005886">
    <property type="term" value="C:plasma membrane"/>
    <property type="evidence" value="ECO:0007669"/>
    <property type="project" value="UniProtKB-SubCell"/>
</dbReference>
<evidence type="ECO:0000256" key="9">
    <source>
        <dbReference type="ARBA" id="ARBA00023136"/>
    </source>
</evidence>
<evidence type="ECO:0000256" key="8">
    <source>
        <dbReference type="ARBA" id="ARBA00022989"/>
    </source>
</evidence>
<evidence type="ECO:0000256" key="2">
    <source>
        <dbReference type="ARBA" id="ARBA00010621"/>
    </source>
</evidence>
<feature type="transmembrane region" description="Helical" evidence="12">
    <location>
        <begin position="146"/>
        <end position="168"/>
    </location>
</feature>
<evidence type="ECO:0000256" key="10">
    <source>
        <dbReference type="ARBA" id="ARBA00032707"/>
    </source>
</evidence>
<evidence type="ECO:0000256" key="3">
    <source>
        <dbReference type="ARBA" id="ARBA00012374"/>
    </source>
</evidence>
<name>A0A6J7CST7_9ZZZZ</name>
<evidence type="ECO:0000256" key="1">
    <source>
        <dbReference type="ARBA" id="ARBA00004651"/>
    </source>
</evidence>
<feature type="transmembrane region" description="Helical" evidence="12">
    <location>
        <begin position="78"/>
        <end position="97"/>
    </location>
</feature>
<dbReference type="GO" id="GO:0050380">
    <property type="term" value="F:undecaprenyl-diphosphatase activity"/>
    <property type="evidence" value="ECO:0007669"/>
    <property type="project" value="UniProtKB-EC"/>
</dbReference>
<feature type="transmembrane region" description="Helical" evidence="12">
    <location>
        <begin position="122"/>
        <end position="140"/>
    </location>
</feature>
<dbReference type="InterPro" id="IPR003824">
    <property type="entry name" value="UppP"/>
</dbReference>
<evidence type="ECO:0000256" key="12">
    <source>
        <dbReference type="SAM" id="Phobius"/>
    </source>
</evidence>
<keyword evidence="5" id="KW-1003">Cell membrane</keyword>
<dbReference type="EC" id="3.6.1.27" evidence="3"/>
<dbReference type="Pfam" id="PF02673">
    <property type="entry name" value="BacA"/>
    <property type="match status" value="1"/>
</dbReference>
<gene>
    <name evidence="13" type="ORF">UFOPK3346_00416</name>
    <name evidence="14" type="ORF">UFOPK3670_00054</name>
    <name evidence="15" type="ORF">UFOPK4308_00443</name>
</gene>
<protein>
    <recommendedName>
        <fullName evidence="4">Undecaprenyl-diphosphatase</fullName>
        <ecNumber evidence="3">3.6.1.27</ecNumber>
    </recommendedName>
    <alternativeName>
        <fullName evidence="10">Undecaprenyl pyrophosphate phosphatase</fullName>
    </alternativeName>
</protein>
<sequence length="313" mass="34184">MALETLEQVIGGLSRTSARRSYTMIYLMEISYFQAVFTGFVQGITELFPVSSLGHAVLVPAWFGGSWSKFTTDPNSPYLTVTIALHFASALALFWVFRKRWLGLIGGGVNTLRKRPSTQGRVFWLIVWATLPVILLAFAFEHKIKSLFANPFAAAAFLTINGVILICAEKFSHRNFGSSTDLAEDLQITEKVTPRIALTIGLGQSLALFAGISRFGITMSSGLLRGLSHATASDFAFLLALPVILGASVKKLPELLAPEYSHLIGPILAGSVVSFICTYASVVFLVKWFKSRSLYPFAIYCLVLGVASLIRFA</sequence>
<keyword evidence="7" id="KW-0378">Hydrolase</keyword>
<feature type="transmembrane region" description="Helical" evidence="12">
    <location>
        <begin position="294"/>
        <end position="312"/>
    </location>
</feature>
<dbReference type="PANTHER" id="PTHR30622">
    <property type="entry name" value="UNDECAPRENYL-DIPHOSPHATASE"/>
    <property type="match status" value="1"/>
</dbReference>
<reference evidence="13" key="1">
    <citation type="submission" date="2020-05" db="EMBL/GenBank/DDBJ databases">
        <authorList>
            <person name="Chiriac C."/>
            <person name="Salcher M."/>
            <person name="Ghai R."/>
            <person name="Kavagutti S V."/>
        </authorList>
    </citation>
    <scope>NUCLEOTIDE SEQUENCE</scope>
</reference>
<evidence type="ECO:0000256" key="5">
    <source>
        <dbReference type="ARBA" id="ARBA00022475"/>
    </source>
</evidence>
<feature type="transmembrane region" description="Helical" evidence="12">
    <location>
        <begin position="229"/>
        <end position="248"/>
    </location>
</feature>
<dbReference type="EMBL" id="CAFBMV010000001">
    <property type="protein sequence ID" value="CAB4911471.1"/>
    <property type="molecule type" value="Genomic_DNA"/>
</dbReference>
<proteinExistence type="inferred from homology"/>
<accession>A0A6J7CST7</accession>
<comment type="similarity">
    <text evidence="2">Belongs to the UppP family.</text>
</comment>
<feature type="transmembrane region" description="Helical" evidence="12">
    <location>
        <begin position="24"/>
        <end position="44"/>
    </location>
</feature>
<feature type="transmembrane region" description="Helical" evidence="12">
    <location>
        <begin position="260"/>
        <end position="282"/>
    </location>
</feature>
<dbReference type="EMBL" id="CAFBLE010000002">
    <property type="protein sequence ID" value="CAB4859938.1"/>
    <property type="molecule type" value="Genomic_DNA"/>
</dbReference>
<keyword evidence="8 12" id="KW-1133">Transmembrane helix</keyword>
<evidence type="ECO:0000313" key="14">
    <source>
        <dbReference type="EMBL" id="CAB4911471.1"/>
    </source>
</evidence>
<evidence type="ECO:0000313" key="13">
    <source>
        <dbReference type="EMBL" id="CAB4859938.1"/>
    </source>
</evidence>
<comment type="subcellular location">
    <subcellularLocation>
        <location evidence="1">Cell membrane</location>
        <topology evidence="1">Multi-pass membrane protein</topology>
    </subcellularLocation>
</comment>
<keyword evidence="9 12" id="KW-0472">Membrane</keyword>
<keyword evidence="6 12" id="KW-0812">Transmembrane</keyword>
<evidence type="ECO:0000256" key="11">
    <source>
        <dbReference type="ARBA" id="ARBA00047594"/>
    </source>
</evidence>
<dbReference type="AlphaFoldDB" id="A0A6J7CST7"/>
<comment type="catalytic activity">
    <reaction evidence="11">
        <text>di-trans,octa-cis-undecaprenyl diphosphate + H2O = di-trans,octa-cis-undecaprenyl phosphate + phosphate + H(+)</text>
        <dbReference type="Rhea" id="RHEA:28094"/>
        <dbReference type="ChEBI" id="CHEBI:15377"/>
        <dbReference type="ChEBI" id="CHEBI:15378"/>
        <dbReference type="ChEBI" id="CHEBI:43474"/>
        <dbReference type="ChEBI" id="CHEBI:58405"/>
        <dbReference type="ChEBI" id="CHEBI:60392"/>
        <dbReference type="EC" id="3.6.1.27"/>
    </reaction>
</comment>
<evidence type="ECO:0000256" key="4">
    <source>
        <dbReference type="ARBA" id="ARBA00021581"/>
    </source>
</evidence>